<dbReference type="PANTHER" id="PTHR35339">
    <property type="entry name" value="LINALOOL DEHYDRATASE_ISOMERASE DOMAIN-CONTAINING PROTEIN"/>
    <property type="match status" value="1"/>
</dbReference>
<evidence type="ECO:0000259" key="2">
    <source>
        <dbReference type="Pfam" id="PF20938"/>
    </source>
</evidence>
<dbReference type="OrthoDB" id="9813465at2"/>
<dbReference type="InterPro" id="IPR049237">
    <property type="entry name" value="DUF2264_C"/>
</dbReference>
<organism evidence="3 4">
    <name type="scientific">Trabulsiella guamensis ATCC 49490</name>
    <dbReference type="NCBI Taxonomy" id="1005994"/>
    <lineage>
        <taxon>Bacteria</taxon>
        <taxon>Pseudomonadati</taxon>
        <taxon>Pseudomonadota</taxon>
        <taxon>Gammaproteobacteria</taxon>
        <taxon>Enterobacterales</taxon>
        <taxon>Enterobacteriaceae</taxon>
        <taxon>Trabulsiella</taxon>
    </lineage>
</organism>
<dbReference type="PIRSF" id="PIRSF014753">
    <property type="entry name" value="UCP014753"/>
    <property type="match status" value="1"/>
</dbReference>
<dbReference type="InterPro" id="IPR049349">
    <property type="entry name" value="DUF2264_N"/>
</dbReference>
<dbReference type="PANTHER" id="PTHR35339:SF4">
    <property type="entry name" value="LINALOOL DEHYDRATASE_ISOMERASE DOMAIN-CONTAINING PROTEIN"/>
    <property type="match status" value="1"/>
</dbReference>
<proteinExistence type="predicted"/>
<evidence type="ECO:0000313" key="4">
    <source>
        <dbReference type="Proteomes" id="UP000028630"/>
    </source>
</evidence>
<keyword evidence="4" id="KW-1185">Reference proteome</keyword>
<name>A0A085A9L6_9ENTR</name>
<dbReference type="AlphaFoldDB" id="A0A085A9L6"/>
<sequence length="610" mass="68702">MQPENITLTNPLLQRSDLVKWVHEVLDAVNPFFKKDASRVDLANFTTHYGQSVASMEAFSRLLWGVTPLLAGGQEPAQFSFYVQAIKDGTNPTHADYWGEIGDYDQRVVEMAVYGLLLALAHNTLLPHFSEQEKTQLWQWLKRSETAVIPDNNWHFFPILVQVGFQQCGMPVNRDAIERHFAAMEHYWLGDGWYSDGPGRPRDYYISMGFHFYGLLYATLMADVDPERCATLRQRATVFASDFIHFFADDGAAIAFGRSLTYRFAQAAFWSAAAWAELDVFSPGVLKGIVLRHLRWWLQQQPYDRDGILSVGYSYPNLIMAEDYNAPGSPYWGLKTALVLALGEDSAFWQAEELPLPERGTPHTIPHAAQILVHQHHHLWMLTSGQLELNNFVNTEAKYCKFAYSTRFAFTIERGRFGLPHASPDSMLLLSEHDNYWRGRRECQDVVVSGNQIYSRWLPWHDVTVDSWLVASGDWQIRLHQIHTARSLDSAEGGFSLCNRPLPVQHCATGQSQLTGETDRSAIFCLSPRPRQGEVVLTPPNSNLLFADRAAVPLLRGALPAGKHLLISAVWAGDRADFNRASLPQVSINDRIVSICTAAGDTAVTLTVLP</sequence>
<protein>
    <recommendedName>
        <fullName evidence="5">DUF2264 domain-containing protein</fullName>
    </recommendedName>
</protein>
<feature type="domain" description="DUF2264" evidence="1">
    <location>
        <begin position="14"/>
        <end position="355"/>
    </location>
</feature>
<evidence type="ECO:0000259" key="1">
    <source>
        <dbReference type="Pfam" id="PF10022"/>
    </source>
</evidence>
<dbReference type="eggNOG" id="COG4289">
    <property type="taxonomic scope" value="Bacteria"/>
</dbReference>
<comment type="caution">
    <text evidence="3">The sequence shown here is derived from an EMBL/GenBank/DDBJ whole genome shotgun (WGS) entry which is preliminary data.</text>
</comment>
<accession>A0A085A9L6</accession>
<dbReference type="Pfam" id="PF20938">
    <property type="entry name" value="DUF2264_C"/>
    <property type="match status" value="1"/>
</dbReference>
<dbReference type="InterPro" id="IPR016624">
    <property type="entry name" value="UCP014753"/>
</dbReference>
<dbReference type="EMBL" id="JMTB01000075">
    <property type="protein sequence ID" value="KFC06911.1"/>
    <property type="molecule type" value="Genomic_DNA"/>
</dbReference>
<feature type="domain" description="DUF2264" evidence="2">
    <location>
        <begin position="363"/>
        <end position="573"/>
    </location>
</feature>
<dbReference type="RefSeq" id="WP_038156727.1">
    <property type="nucleotide sequence ID" value="NZ_JMTB01000075.1"/>
</dbReference>
<dbReference type="Proteomes" id="UP000028630">
    <property type="component" value="Unassembled WGS sequence"/>
</dbReference>
<gene>
    <name evidence="3" type="ORF">GTGU_02236</name>
</gene>
<evidence type="ECO:0000313" key="3">
    <source>
        <dbReference type="EMBL" id="KFC06911.1"/>
    </source>
</evidence>
<dbReference type="Pfam" id="PF10022">
    <property type="entry name" value="DUF2264"/>
    <property type="match status" value="1"/>
</dbReference>
<reference evidence="4" key="1">
    <citation type="submission" date="2014-05" db="EMBL/GenBank/DDBJ databases">
        <title>ATOL: Assembling a taxonomically balanced genome-scale reconstruction of the evolutionary history of the Enterobacteriaceae.</title>
        <authorList>
            <person name="Plunkett G. III"/>
            <person name="Neeno-Eckwall E.C."/>
            <person name="Glasner J.D."/>
            <person name="Perna N.T."/>
        </authorList>
    </citation>
    <scope>NUCLEOTIDE SEQUENCE [LARGE SCALE GENOMIC DNA]</scope>
    <source>
        <strain evidence="4">ATCC 49490</strain>
    </source>
</reference>
<evidence type="ECO:0008006" key="5">
    <source>
        <dbReference type="Google" id="ProtNLM"/>
    </source>
</evidence>